<reference evidence="1" key="1">
    <citation type="submission" date="2025-08" db="UniProtKB">
        <authorList>
            <consortium name="Ensembl"/>
        </authorList>
    </citation>
    <scope>IDENTIFICATION</scope>
</reference>
<proteinExistence type="predicted"/>
<accession>A0A8B9U2P3</accession>
<dbReference type="SUPFAM" id="SSF56047">
    <property type="entry name" value="Ribosomal protein S8"/>
    <property type="match status" value="1"/>
</dbReference>
<dbReference type="GO" id="GO:0003735">
    <property type="term" value="F:structural constituent of ribosome"/>
    <property type="evidence" value="ECO:0007669"/>
    <property type="project" value="InterPro"/>
</dbReference>
<dbReference type="InterPro" id="IPR035987">
    <property type="entry name" value="Ribosomal_uS8_sf"/>
</dbReference>
<sequence length="82" mass="9071">KLHMQIMAKSFNAEKQGKPKALVACVSLKQGYTSKSERTDDRTGGKIAVDLSGRLNKCDMICPRLGLLSSSQFRRKILGLFV</sequence>
<reference evidence="1" key="2">
    <citation type="submission" date="2025-09" db="UniProtKB">
        <authorList>
            <consortium name="Ensembl"/>
        </authorList>
    </citation>
    <scope>IDENTIFICATION</scope>
</reference>
<organism evidence="1 2">
    <name type="scientific">Anas zonorhyncha</name>
    <name type="common">Eastern spot-billed duck</name>
    <dbReference type="NCBI Taxonomy" id="75864"/>
    <lineage>
        <taxon>Eukaryota</taxon>
        <taxon>Metazoa</taxon>
        <taxon>Chordata</taxon>
        <taxon>Craniata</taxon>
        <taxon>Vertebrata</taxon>
        <taxon>Euteleostomi</taxon>
        <taxon>Archelosauria</taxon>
        <taxon>Archosauria</taxon>
        <taxon>Dinosauria</taxon>
        <taxon>Saurischia</taxon>
        <taxon>Theropoda</taxon>
        <taxon>Coelurosauria</taxon>
        <taxon>Aves</taxon>
        <taxon>Neognathae</taxon>
        <taxon>Galloanserae</taxon>
        <taxon>Anseriformes</taxon>
        <taxon>Anatidae</taxon>
        <taxon>Anatinae</taxon>
        <taxon>Anas</taxon>
    </lineage>
</organism>
<dbReference type="Ensembl" id="ENSAZOT00000003086.1">
    <property type="protein sequence ID" value="ENSAZOP00000002897.1"/>
    <property type="gene ID" value="ENSAZOG00000001922.1"/>
</dbReference>
<evidence type="ECO:0000313" key="1">
    <source>
        <dbReference type="Ensembl" id="ENSAZOP00000002897.1"/>
    </source>
</evidence>
<dbReference type="GO" id="GO:0005840">
    <property type="term" value="C:ribosome"/>
    <property type="evidence" value="ECO:0007669"/>
    <property type="project" value="InterPro"/>
</dbReference>
<dbReference type="Proteomes" id="UP000694549">
    <property type="component" value="Unplaced"/>
</dbReference>
<evidence type="ECO:0000313" key="2">
    <source>
        <dbReference type="Proteomes" id="UP000694549"/>
    </source>
</evidence>
<dbReference type="GO" id="GO:0006412">
    <property type="term" value="P:translation"/>
    <property type="evidence" value="ECO:0007669"/>
    <property type="project" value="InterPro"/>
</dbReference>
<name>A0A8B9U2P3_9AVES</name>
<protein>
    <submittedName>
        <fullName evidence="1">Uncharacterized protein</fullName>
    </submittedName>
</protein>
<keyword evidence="2" id="KW-1185">Reference proteome</keyword>
<dbReference type="AlphaFoldDB" id="A0A8B9U2P3"/>